<feature type="compositionally biased region" description="Polar residues" evidence="1">
    <location>
        <begin position="25"/>
        <end position="45"/>
    </location>
</feature>
<feature type="compositionally biased region" description="Basic and acidic residues" evidence="1">
    <location>
        <begin position="46"/>
        <end position="60"/>
    </location>
</feature>
<dbReference type="Gene3D" id="3.30.710.10">
    <property type="entry name" value="Potassium Channel Kv1.1, Chain A"/>
    <property type="match status" value="1"/>
</dbReference>
<reference evidence="3 4" key="1">
    <citation type="submission" date="2024-06" db="EMBL/GenBank/DDBJ databases">
        <title>Complete genome of Phlyctema vagabunda strain 19-DSS-EL-015.</title>
        <authorList>
            <person name="Fiorenzani C."/>
        </authorList>
    </citation>
    <scope>NUCLEOTIDE SEQUENCE [LARGE SCALE GENOMIC DNA]</scope>
    <source>
        <strain evidence="3 4">19-DSS-EL-015</strain>
    </source>
</reference>
<dbReference type="PROSITE" id="PS50097">
    <property type="entry name" value="BTB"/>
    <property type="match status" value="1"/>
</dbReference>
<keyword evidence="4" id="KW-1185">Reference proteome</keyword>
<gene>
    <name evidence="3" type="ORF">PVAG01_04251</name>
</gene>
<dbReference type="Pfam" id="PF00651">
    <property type="entry name" value="BTB"/>
    <property type="match status" value="1"/>
</dbReference>
<sequence>MDAEVSWQVIHEFRQVTRRIEVTMTSPRTTSQLELPEQQSQAQRTVQEEASRQARTHECGPESPIDAIQKSLVSGRFSDLTVIHGDRRWNAHQLVVCSQSSVLESQMVSEPSGMVLNISSYDDEAAGKMIEYFYKGSYMAADDTPSNALRLHIKLFILASRLKIQGLAHLAGSLFRTVLVERVRNLDTYFTSIIHIYAATTAEFPQLREAVVDTAVNDIARMLAEPHVRRKLMEILTSCPEFLGDVLTAMSLRGANAVEVPVGFLPNPHTSFEH</sequence>
<dbReference type="InterPro" id="IPR000210">
    <property type="entry name" value="BTB/POZ_dom"/>
</dbReference>
<accession>A0ABR4PNW1</accession>
<dbReference type="SUPFAM" id="SSF54695">
    <property type="entry name" value="POZ domain"/>
    <property type="match status" value="1"/>
</dbReference>
<evidence type="ECO:0000256" key="1">
    <source>
        <dbReference type="SAM" id="MobiDB-lite"/>
    </source>
</evidence>
<dbReference type="InterPro" id="IPR011333">
    <property type="entry name" value="SKP1/BTB/POZ_sf"/>
</dbReference>
<name>A0ABR4PNW1_9HELO</name>
<proteinExistence type="predicted"/>
<comment type="caution">
    <text evidence="3">The sequence shown here is derived from an EMBL/GenBank/DDBJ whole genome shotgun (WGS) entry which is preliminary data.</text>
</comment>
<organism evidence="3 4">
    <name type="scientific">Phlyctema vagabunda</name>
    <dbReference type="NCBI Taxonomy" id="108571"/>
    <lineage>
        <taxon>Eukaryota</taxon>
        <taxon>Fungi</taxon>
        <taxon>Dikarya</taxon>
        <taxon>Ascomycota</taxon>
        <taxon>Pezizomycotina</taxon>
        <taxon>Leotiomycetes</taxon>
        <taxon>Helotiales</taxon>
        <taxon>Dermateaceae</taxon>
        <taxon>Phlyctema</taxon>
    </lineage>
</organism>
<evidence type="ECO:0000313" key="4">
    <source>
        <dbReference type="Proteomes" id="UP001629113"/>
    </source>
</evidence>
<dbReference type="CDD" id="cd18186">
    <property type="entry name" value="BTB_POZ_ZBTB_KLHL-like"/>
    <property type="match status" value="1"/>
</dbReference>
<dbReference type="PANTHER" id="PTHR47843:SF5">
    <property type="entry name" value="BTB_POZ DOMAIN PROTEIN"/>
    <property type="match status" value="1"/>
</dbReference>
<dbReference type="Proteomes" id="UP001629113">
    <property type="component" value="Unassembled WGS sequence"/>
</dbReference>
<feature type="region of interest" description="Disordered" evidence="1">
    <location>
        <begin position="25"/>
        <end position="65"/>
    </location>
</feature>
<evidence type="ECO:0000259" key="2">
    <source>
        <dbReference type="PROSITE" id="PS50097"/>
    </source>
</evidence>
<dbReference type="PANTHER" id="PTHR47843">
    <property type="entry name" value="BTB DOMAIN-CONTAINING PROTEIN-RELATED"/>
    <property type="match status" value="1"/>
</dbReference>
<dbReference type="EMBL" id="JBFCZG010000003">
    <property type="protein sequence ID" value="KAL3424970.1"/>
    <property type="molecule type" value="Genomic_DNA"/>
</dbReference>
<evidence type="ECO:0000313" key="3">
    <source>
        <dbReference type="EMBL" id="KAL3424970.1"/>
    </source>
</evidence>
<protein>
    <submittedName>
        <fullName evidence="3">BTB/POZ domain-containing protein</fullName>
    </submittedName>
</protein>
<feature type="domain" description="BTB" evidence="2">
    <location>
        <begin position="78"/>
        <end position="142"/>
    </location>
</feature>